<sequence>MVWMRVYVTTVGTSPEAVFNPIWYLAEVYSWVPDRVYLFWNEKILEKVEKLVNLIASLGNAYGKEIEVIRDESVKFNEENPIEFREKVSNLLKSLVPEHEVVVDITPGRKFMSALMLGAGIASNAHEIVYLHLNNFPKYIGKLLFDIPMSEQALFQKKHLTGIEGRINFAGRRREEPVEVRITREEVMRVLNSLYVDEERNFPIKIKNSVLGTVKLDREVEFRVSTFIDIDEELHGGYNMVKEALISGGLAKFRNWDELIRVIRAHKGSRRPVYVGFDTNALYFRVPSRLLSDERLKEKGNLIVDFVYSEEVQREVGAKLNSKLPYDSKYGDYANQPTPQARLGWLGSVELENLRKVGAEPAKSRETVRGDTKIALDYKVFAEEKDADVIVITLDDGAFGEMQALAGSGLIPFKLDWEFSFGSTLKGSWEELRDSVYTLAVLLGELSLGKYKLKGIWRGKSSRDWIEERLIVKNFDYPRILKIKG</sequence>
<keyword evidence="2" id="KW-1185">Reference proteome</keyword>
<gene>
    <name evidence="1" type="ordered locus">PH0177</name>
</gene>
<evidence type="ECO:0000313" key="2">
    <source>
        <dbReference type="Proteomes" id="UP000000752"/>
    </source>
</evidence>
<dbReference type="EMBL" id="BA000001">
    <property type="protein sequence ID" value="BAA29246.1"/>
    <property type="molecule type" value="Genomic_DNA"/>
</dbReference>
<protein>
    <recommendedName>
        <fullName evidence="3">CRISPR system ring nuclease SSO1393-like domain-containing protein</fullName>
    </recommendedName>
</protein>
<dbReference type="AlphaFoldDB" id="O57916"/>
<dbReference type="eggNOG" id="arCOG03847">
    <property type="taxonomic scope" value="Archaea"/>
</dbReference>
<proteinExistence type="predicted"/>
<reference evidence="1 2" key="1">
    <citation type="journal article" date="1998" name="DNA Res.">
        <title>Complete sequence and gene organization of the genome of a hyper-thermophilic archaebacterium, Pyrococcus horikoshii OT3.</title>
        <authorList>
            <person name="Kawarabayasi Y."/>
            <person name="Sawada M."/>
            <person name="Horikawa H."/>
            <person name="Haikawa Y."/>
            <person name="Hino Y."/>
            <person name="Yamamoto S."/>
            <person name="Sekine M."/>
            <person name="Baba S."/>
            <person name="Kosugi H."/>
            <person name="Hosoyama A."/>
            <person name="Nagai Y."/>
            <person name="Sakai M."/>
            <person name="Ogura K."/>
            <person name="Otuka R."/>
            <person name="Nakazawa H."/>
            <person name="Takamiya M."/>
            <person name="Ohfuku Y."/>
            <person name="Funahashi T."/>
            <person name="Tanaka T."/>
            <person name="Kudoh Y."/>
            <person name="Yamazaki J."/>
            <person name="Kushida N."/>
            <person name="Oguchi A."/>
            <person name="Aoki K."/>
            <person name="Nakamura Y."/>
            <person name="Robb T.F."/>
            <person name="Horikoshi K."/>
            <person name="Masuchi Y."/>
            <person name="Shizuya H."/>
            <person name="Kikuchi H."/>
        </authorList>
    </citation>
    <scope>NUCLEOTIDE SEQUENCE [LARGE SCALE GENOMIC DNA]</scope>
    <source>
        <strain evidence="2">ATCC 700860 / DSM 12428 / JCM 9974 / NBRC 100139 / OT-3</strain>
    </source>
</reference>
<dbReference type="eggNOG" id="arCOG06948">
    <property type="taxonomic scope" value="Archaea"/>
</dbReference>
<dbReference type="Gene3D" id="3.40.50.10770">
    <property type="entry name" value="Hypothetical protein VC1899 like domain (Restriction endonuclease-like)"/>
    <property type="match status" value="1"/>
</dbReference>
<dbReference type="STRING" id="70601.gene:9377087"/>
<organism evidence="1 2">
    <name type="scientific">Pyrococcus horikoshii (strain ATCC 700860 / DSM 12428 / JCM 9974 / NBRC 100139 / OT-3)</name>
    <dbReference type="NCBI Taxonomy" id="70601"/>
    <lineage>
        <taxon>Archaea</taxon>
        <taxon>Methanobacteriati</taxon>
        <taxon>Methanobacteriota</taxon>
        <taxon>Thermococci</taxon>
        <taxon>Thermococcales</taxon>
        <taxon>Thermococcaceae</taxon>
        <taxon>Pyrococcus</taxon>
    </lineage>
</organism>
<evidence type="ECO:0000313" key="1">
    <source>
        <dbReference type="EMBL" id="BAA29246.1"/>
    </source>
</evidence>
<dbReference type="Proteomes" id="UP000000752">
    <property type="component" value="Chromosome"/>
</dbReference>
<accession>O57916</accession>
<dbReference type="KEGG" id="pho:PH0177"/>
<name>O57916_PYRHO</name>
<dbReference type="PIR" id="G71239">
    <property type="entry name" value="G71239"/>
</dbReference>
<evidence type="ECO:0008006" key="3">
    <source>
        <dbReference type="Google" id="ProtNLM"/>
    </source>
</evidence>
<dbReference type="EnsemblBacteria" id="BAA29246">
    <property type="protein sequence ID" value="BAA29246"/>
    <property type="gene ID" value="BAA29246"/>
</dbReference>